<dbReference type="GO" id="GO:0019748">
    <property type="term" value="P:secondary metabolic process"/>
    <property type="evidence" value="ECO:0007669"/>
    <property type="project" value="TreeGrafter"/>
</dbReference>
<dbReference type="PANTHER" id="PTHR21240">
    <property type="entry name" value="2-AMINO-3-CARBOXYLMUCONATE-6-SEMIALDEHYDE DECARBOXYLASE"/>
    <property type="match status" value="1"/>
</dbReference>
<reference evidence="3 4" key="1">
    <citation type="submission" date="2018-06" db="EMBL/GenBank/DDBJ databases">
        <title>Echinicola strongylocentroti sp. nov., isolated from a sea urchin Strongylocentrotus intermedius.</title>
        <authorList>
            <person name="Bae S.S."/>
        </authorList>
    </citation>
    <scope>NUCLEOTIDE SEQUENCE [LARGE SCALE GENOMIC DNA]</scope>
    <source>
        <strain evidence="3 4">MEBiC08714</strain>
    </source>
</reference>
<dbReference type="InterPro" id="IPR032465">
    <property type="entry name" value="ACMSD"/>
</dbReference>
<dbReference type="EMBL" id="CP030041">
    <property type="protein sequence ID" value="AWW29943.1"/>
    <property type="molecule type" value="Genomic_DNA"/>
</dbReference>
<dbReference type="Gene3D" id="3.20.20.140">
    <property type="entry name" value="Metal-dependent hydrolases"/>
    <property type="match status" value="1"/>
</dbReference>
<evidence type="ECO:0000313" key="4">
    <source>
        <dbReference type="Proteomes" id="UP000248688"/>
    </source>
</evidence>
<dbReference type="InterPro" id="IPR006680">
    <property type="entry name" value="Amidohydro-rel"/>
</dbReference>
<dbReference type="GO" id="GO:0016831">
    <property type="term" value="F:carboxy-lyase activity"/>
    <property type="evidence" value="ECO:0007669"/>
    <property type="project" value="InterPro"/>
</dbReference>
<accession>A0A2Z4IHP9</accession>
<keyword evidence="1" id="KW-0456">Lyase</keyword>
<keyword evidence="4" id="KW-1185">Reference proteome</keyword>
<dbReference type="KEGG" id="est:DN752_07305"/>
<dbReference type="RefSeq" id="WP_112783340.1">
    <property type="nucleotide sequence ID" value="NZ_CP030041.1"/>
</dbReference>
<dbReference type="OrthoDB" id="644687at2"/>
<evidence type="ECO:0000313" key="3">
    <source>
        <dbReference type="EMBL" id="AWW29943.1"/>
    </source>
</evidence>
<evidence type="ECO:0000256" key="1">
    <source>
        <dbReference type="ARBA" id="ARBA00023239"/>
    </source>
</evidence>
<name>A0A2Z4IHP9_9BACT</name>
<dbReference type="AlphaFoldDB" id="A0A2Z4IHP9"/>
<dbReference type="SUPFAM" id="SSF51556">
    <property type="entry name" value="Metallo-dependent hydrolases"/>
    <property type="match status" value="1"/>
</dbReference>
<dbReference type="InterPro" id="IPR032466">
    <property type="entry name" value="Metal_Hydrolase"/>
</dbReference>
<gene>
    <name evidence="3" type="ORF">DN752_07305</name>
</gene>
<feature type="domain" description="Amidohydrolase-related" evidence="2">
    <location>
        <begin position="77"/>
        <end position="326"/>
    </location>
</feature>
<evidence type="ECO:0000259" key="2">
    <source>
        <dbReference type="Pfam" id="PF04909"/>
    </source>
</evidence>
<organism evidence="3 4">
    <name type="scientific">Echinicola strongylocentroti</name>
    <dbReference type="NCBI Taxonomy" id="1795355"/>
    <lineage>
        <taxon>Bacteria</taxon>
        <taxon>Pseudomonadati</taxon>
        <taxon>Bacteroidota</taxon>
        <taxon>Cytophagia</taxon>
        <taxon>Cytophagales</taxon>
        <taxon>Cyclobacteriaceae</taxon>
        <taxon>Echinicola</taxon>
    </lineage>
</organism>
<proteinExistence type="predicted"/>
<sequence length="327" mass="38297">MIRPFIDAHVHLNTHSIEKMEKALEYGASFLSINTEIPFFDSIEGQQEVLKQLDSQYPNRIKFVTSFSTEGINEQGWANKAIEQIKRGLEIGASGVKIWKNIGMDLKDSQGQFIMIDDERVKPILDYLEQNDILLIGHQGEPKNCWLPLEEMTVDSDRNYFSGHPEYHMYLHPEYPSYQEQMDARDRILERHPKLQFVGLHLLSMEWSIDEVATRLDNYPNLLTDVAERVCHLQLQAKDRWEDVRDFIIKYQDRIMYGTDVIDDGSFGDQGVADRFEQLWNFHWDFFATDKELEAPEFSGKFRGLNLPEEVLQKLFYTNAARVYGFE</sequence>
<dbReference type="Proteomes" id="UP000248688">
    <property type="component" value="Chromosome"/>
</dbReference>
<protein>
    <submittedName>
        <fullName evidence="3">Hydrolase</fullName>
    </submittedName>
</protein>
<dbReference type="PANTHER" id="PTHR21240:SF28">
    <property type="entry name" value="ISO-OROTATE DECARBOXYLASE (EUROFUNG)"/>
    <property type="match status" value="1"/>
</dbReference>
<dbReference type="GO" id="GO:0016787">
    <property type="term" value="F:hydrolase activity"/>
    <property type="evidence" value="ECO:0007669"/>
    <property type="project" value="UniProtKB-KW"/>
</dbReference>
<keyword evidence="3" id="KW-0378">Hydrolase</keyword>
<dbReference type="Pfam" id="PF04909">
    <property type="entry name" value="Amidohydro_2"/>
    <property type="match status" value="1"/>
</dbReference>
<dbReference type="GO" id="GO:0005737">
    <property type="term" value="C:cytoplasm"/>
    <property type="evidence" value="ECO:0007669"/>
    <property type="project" value="TreeGrafter"/>
</dbReference>